<feature type="region of interest" description="Disordered" evidence="1">
    <location>
        <begin position="198"/>
        <end position="220"/>
    </location>
</feature>
<dbReference type="OrthoDB" id="5340910at2759"/>
<keyword evidence="2" id="KW-1133">Transmembrane helix</keyword>
<protein>
    <recommendedName>
        <fullName evidence="5">SH3 domain-containing protein</fullName>
    </recommendedName>
</protein>
<proteinExistence type="predicted"/>
<dbReference type="AlphaFoldDB" id="R7S5P5"/>
<evidence type="ECO:0000256" key="2">
    <source>
        <dbReference type="SAM" id="Phobius"/>
    </source>
</evidence>
<sequence length="323" mass="34262">MPSLVLRSSSAPTSTASATKVSNPTIIAGICVASVVAFSLALWLGIRTFRKRAQNKREDARGAAFLNVRGLVKEGSDSEKQDIPSGDVQAIQGSQFSRANLTSDVPMPAKAPLRPDANREEIIEYYATAGALPKPFSPFSFALAASSSSSSSPQPSSRDSLAFSIPSITVEGAGKEADHRSSWRSSIFNIGRGNRSSHLSIGSGSNHRMSVASTASASSSAQAGKRRVRQVFSPVLPDELVLSLGESVAILQSHDDGWCVIGRDSPFTKGETEIGACPAWCFVKPVKGLRAERPVRSTSLGVTVNLETSGYSSRQDIVSWSNF</sequence>
<evidence type="ECO:0000313" key="4">
    <source>
        <dbReference type="Proteomes" id="UP000054196"/>
    </source>
</evidence>
<keyword evidence="4" id="KW-1185">Reference proteome</keyword>
<dbReference type="EMBL" id="JH687552">
    <property type="protein sequence ID" value="EIN04826.1"/>
    <property type="molecule type" value="Genomic_DNA"/>
</dbReference>
<evidence type="ECO:0008006" key="5">
    <source>
        <dbReference type="Google" id="ProtNLM"/>
    </source>
</evidence>
<evidence type="ECO:0000256" key="1">
    <source>
        <dbReference type="SAM" id="MobiDB-lite"/>
    </source>
</evidence>
<dbReference type="HOGENOM" id="CLU_918506_0_0_1"/>
<dbReference type="KEGG" id="psq:PUNSTDRAFT_128082"/>
<dbReference type="OMA" id="DNVMSWS"/>
<organism evidence="3 4">
    <name type="scientific">Punctularia strigosozonata (strain HHB-11173)</name>
    <name type="common">White-rot fungus</name>
    <dbReference type="NCBI Taxonomy" id="741275"/>
    <lineage>
        <taxon>Eukaryota</taxon>
        <taxon>Fungi</taxon>
        <taxon>Dikarya</taxon>
        <taxon>Basidiomycota</taxon>
        <taxon>Agaricomycotina</taxon>
        <taxon>Agaricomycetes</taxon>
        <taxon>Corticiales</taxon>
        <taxon>Punctulariaceae</taxon>
        <taxon>Punctularia</taxon>
    </lineage>
</organism>
<keyword evidence="2" id="KW-0472">Membrane</keyword>
<dbReference type="Proteomes" id="UP000054196">
    <property type="component" value="Unassembled WGS sequence"/>
</dbReference>
<dbReference type="eggNOG" id="ENOG502SPR0">
    <property type="taxonomic scope" value="Eukaryota"/>
</dbReference>
<accession>R7S5P5</accession>
<dbReference type="RefSeq" id="XP_007387749.1">
    <property type="nucleotide sequence ID" value="XM_007387687.1"/>
</dbReference>
<feature type="compositionally biased region" description="Low complexity" evidence="1">
    <location>
        <begin position="210"/>
        <end position="220"/>
    </location>
</feature>
<keyword evidence="2" id="KW-0812">Transmembrane</keyword>
<dbReference type="GeneID" id="18878108"/>
<gene>
    <name evidence="3" type="ORF">PUNSTDRAFT_128082</name>
</gene>
<feature type="compositionally biased region" description="Polar residues" evidence="1">
    <location>
        <begin position="198"/>
        <end position="208"/>
    </location>
</feature>
<feature type="transmembrane region" description="Helical" evidence="2">
    <location>
        <begin position="26"/>
        <end position="46"/>
    </location>
</feature>
<evidence type="ECO:0000313" key="3">
    <source>
        <dbReference type="EMBL" id="EIN04826.1"/>
    </source>
</evidence>
<reference evidence="4" key="1">
    <citation type="journal article" date="2012" name="Science">
        <title>The Paleozoic origin of enzymatic lignin decomposition reconstructed from 31 fungal genomes.</title>
        <authorList>
            <person name="Floudas D."/>
            <person name="Binder M."/>
            <person name="Riley R."/>
            <person name="Barry K."/>
            <person name="Blanchette R.A."/>
            <person name="Henrissat B."/>
            <person name="Martinez A.T."/>
            <person name="Otillar R."/>
            <person name="Spatafora J.W."/>
            <person name="Yadav J.S."/>
            <person name="Aerts A."/>
            <person name="Benoit I."/>
            <person name="Boyd A."/>
            <person name="Carlson A."/>
            <person name="Copeland A."/>
            <person name="Coutinho P.M."/>
            <person name="de Vries R.P."/>
            <person name="Ferreira P."/>
            <person name="Findley K."/>
            <person name="Foster B."/>
            <person name="Gaskell J."/>
            <person name="Glotzer D."/>
            <person name="Gorecki P."/>
            <person name="Heitman J."/>
            <person name="Hesse C."/>
            <person name="Hori C."/>
            <person name="Igarashi K."/>
            <person name="Jurgens J.A."/>
            <person name="Kallen N."/>
            <person name="Kersten P."/>
            <person name="Kohler A."/>
            <person name="Kuees U."/>
            <person name="Kumar T.K.A."/>
            <person name="Kuo A."/>
            <person name="LaButti K."/>
            <person name="Larrondo L.F."/>
            <person name="Lindquist E."/>
            <person name="Ling A."/>
            <person name="Lombard V."/>
            <person name="Lucas S."/>
            <person name="Lundell T."/>
            <person name="Martin R."/>
            <person name="McLaughlin D.J."/>
            <person name="Morgenstern I."/>
            <person name="Morin E."/>
            <person name="Murat C."/>
            <person name="Nagy L.G."/>
            <person name="Nolan M."/>
            <person name="Ohm R.A."/>
            <person name="Patyshakuliyeva A."/>
            <person name="Rokas A."/>
            <person name="Ruiz-Duenas F.J."/>
            <person name="Sabat G."/>
            <person name="Salamov A."/>
            <person name="Samejima M."/>
            <person name="Schmutz J."/>
            <person name="Slot J.C."/>
            <person name="St John F."/>
            <person name="Stenlid J."/>
            <person name="Sun H."/>
            <person name="Sun S."/>
            <person name="Syed K."/>
            <person name="Tsang A."/>
            <person name="Wiebenga A."/>
            <person name="Young D."/>
            <person name="Pisabarro A."/>
            <person name="Eastwood D.C."/>
            <person name="Martin F."/>
            <person name="Cullen D."/>
            <person name="Grigoriev I.V."/>
            <person name="Hibbett D.S."/>
        </authorList>
    </citation>
    <scope>NUCLEOTIDE SEQUENCE [LARGE SCALE GENOMIC DNA]</scope>
    <source>
        <strain evidence="4">HHB-11173 SS5</strain>
    </source>
</reference>
<name>R7S5P5_PUNST</name>